<sequence>MFYFILAMEEELLKRNTDCVYFLASPLTCKKGIDCEYRHSEIARLNPRDCWYWLAGNCLNPTCAFRHPPLDSHAEESSETSLCSQSVNKTSIPCYFYFNGFCNKGGKCCFLHGVDFNATAAKPVKVPADGNAPTGKSVNAILVNSDPLLENKESTGIDTVSAQINTHLSSVKNANNAAVGTRVQPMQHFKLPVPNIVPQQRASPEISVSEDEEPGASGSDSLLVAEGFVQSISHECTDHSSEEEVDDHIDPDERWESSPGFDVLVNGKSENVNCEDDPEYFMALSGDQKELNSHFLGYEFENPIEYDPTYRDVELIYDSEVYDSYDRQDRAYIFGNIRNIPGHDRDKVFDTILSRKRKLVPMELFVDDQNCVDLRNHLRRRRLIGTHPVSGLSRSHESSLLIHRRQERRQRHGIGRPRLHGNLASALGKHTIESVCKNGTLLNGGTPHGSFRRTQQHFSRKHYKEKKRLAKRQFPSSEIPRKPIRRERIHNQESNAFSGPKTLAQIKEEKRKAEANGDWIGKVGHSSRMTLADFEGPKPLSEIMKDKRKIEQ</sequence>
<feature type="region of interest" description="Disordered" evidence="2">
    <location>
        <begin position="237"/>
        <end position="259"/>
    </location>
</feature>
<evidence type="ECO:0000259" key="3">
    <source>
        <dbReference type="PROSITE" id="PS50103"/>
    </source>
</evidence>
<dbReference type="KEGG" id="zju:107403994"/>
<keyword evidence="4" id="KW-1185">Reference proteome</keyword>
<reference evidence="5" key="2">
    <citation type="submission" date="2025-08" db="UniProtKB">
        <authorList>
            <consortium name="RefSeq"/>
        </authorList>
    </citation>
    <scope>IDENTIFICATION</scope>
    <source>
        <tissue evidence="5">Seedling</tissue>
    </source>
</reference>
<dbReference type="AlphaFoldDB" id="A0A6P3YS76"/>
<keyword evidence="1" id="KW-0863">Zinc-finger</keyword>
<dbReference type="Pfam" id="PF15663">
    <property type="entry name" value="zf-CCCH_3"/>
    <property type="match status" value="1"/>
</dbReference>
<feature type="domain" description="C3H1-type" evidence="3">
    <location>
        <begin position="13"/>
        <end position="42"/>
    </location>
</feature>
<evidence type="ECO:0000313" key="5">
    <source>
        <dbReference type="RefSeq" id="XP_015866412.3"/>
    </source>
</evidence>
<feature type="domain" description="C3H1-type" evidence="3">
    <location>
        <begin position="88"/>
        <end position="115"/>
    </location>
</feature>
<dbReference type="PANTHER" id="PTHR15725">
    <property type="entry name" value="ZN-FINGER, C-X8-C-X5-C-X3-H TYPE-CONTAINING"/>
    <property type="match status" value="1"/>
</dbReference>
<dbReference type="GeneID" id="107403994"/>
<dbReference type="InParanoid" id="A0A6P3YS76"/>
<feature type="region of interest" description="Disordered" evidence="2">
    <location>
        <begin position="471"/>
        <end position="501"/>
    </location>
</feature>
<feature type="domain" description="C3H1-type" evidence="3">
    <location>
        <begin position="44"/>
        <end position="70"/>
    </location>
</feature>
<dbReference type="InterPro" id="IPR041686">
    <property type="entry name" value="Znf-CCCH_3"/>
</dbReference>
<keyword evidence="1" id="KW-0479">Metal-binding</keyword>
<dbReference type="PROSITE" id="PS50103">
    <property type="entry name" value="ZF_C3H1"/>
    <property type="match status" value="3"/>
</dbReference>
<protein>
    <submittedName>
        <fullName evidence="5">Zinc finger CCCH domain-containing protein 34</fullName>
    </submittedName>
</protein>
<dbReference type="GO" id="GO:0003729">
    <property type="term" value="F:mRNA binding"/>
    <property type="evidence" value="ECO:0007669"/>
    <property type="project" value="TreeGrafter"/>
</dbReference>
<dbReference type="Proteomes" id="UP001652623">
    <property type="component" value="Chromosome 1"/>
</dbReference>
<organism evidence="4 5">
    <name type="scientific">Ziziphus jujuba</name>
    <name type="common">Chinese jujube</name>
    <name type="synonym">Ziziphus sativa</name>
    <dbReference type="NCBI Taxonomy" id="326968"/>
    <lineage>
        <taxon>Eukaryota</taxon>
        <taxon>Viridiplantae</taxon>
        <taxon>Streptophyta</taxon>
        <taxon>Embryophyta</taxon>
        <taxon>Tracheophyta</taxon>
        <taxon>Spermatophyta</taxon>
        <taxon>Magnoliopsida</taxon>
        <taxon>eudicotyledons</taxon>
        <taxon>Gunneridae</taxon>
        <taxon>Pentapetalae</taxon>
        <taxon>rosids</taxon>
        <taxon>fabids</taxon>
        <taxon>Rosales</taxon>
        <taxon>Rhamnaceae</taxon>
        <taxon>Paliureae</taxon>
        <taxon>Ziziphus</taxon>
    </lineage>
</organism>
<reference evidence="4" key="1">
    <citation type="submission" date="2025-05" db="UniProtKB">
        <authorList>
            <consortium name="RefSeq"/>
        </authorList>
    </citation>
    <scope>NUCLEOTIDE SEQUENCE [LARGE SCALE GENOMIC DNA]</scope>
</reference>
<dbReference type="InterPro" id="IPR000571">
    <property type="entry name" value="Znf_CCCH"/>
</dbReference>
<gene>
    <name evidence="5" type="primary">LOC107403994</name>
</gene>
<evidence type="ECO:0000256" key="1">
    <source>
        <dbReference type="PROSITE-ProRule" id="PRU00723"/>
    </source>
</evidence>
<proteinExistence type="predicted"/>
<accession>A0A6P3YS76</accession>
<feature type="zinc finger region" description="C3H1-type" evidence="1">
    <location>
        <begin position="88"/>
        <end position="115"/>
    </location>
</feature>
<feature type="zinc finger region" description="C3H1-type" evidence="1">
    <location>
        <begin position="44"/>
        <end position="70"/>
    </location>
</feature>
<name>A0A6P3YS76_ZIZJJ</name>
<dbReference type="PANTHER" id="PTHR15725:SF0">
    <property type="entry name" value="ZINC FINGER CCCH DOMAIN-CONTAINING PROTEIN 32-LIKE"/>
    <property type="match status" value="1"/>
</dbReference>
<dbReference type="GO" id="GO:0008270">
    <property type="term" value="F:zinc ion binding"/>
    <property type="evidence" value="ECO:0007669"/>
    <property type="project" value="UniProtKB-KW"/>
</dbReference>
<dbReference type="Gene3D" id="4.10.1000.10">
    <property type="entry name" value="Zinc finger, CCCH-type"/>
    <property type="match status" value="1"/>
</dbReference>
<keyword evidence="1" id="KW-0862">Zinc</keyword>
<feature type="region of interest" description="Disordered" evidence="2">
    <location>
        <begin position="530"/>
        <end position="552"/>
    </location>
</feature>
<feature type="zinc finger region" description="C3H1-type" evidence="1">
    <location>
        <begin position="13"/>
        <end position="42"/>
    </location>
</feature>
<dbReference type="SMART" id="SM00356">
    <property type="entry name" value="ZnF_C3H1"/>
    <property type="match status" value="3"/>
</dbReference>
<feature type="compositionally biased region" description="Basic and acidic residues" evidence="2">
    <location>
        <begin position="543"/>
        <end position="552"/>
    </location>
</feature>
<dbReference type="RefSeq" id="XP_015866412.3">
    <property type="nucleotide sequence ID" value="XM_016010926.4"/>
</dbReference>
<evidence type="ECO:0000313" key="4">
    <source>
        <dbReference type="Proteomes" id="UP001652623"/>
    </source>
</evidence>
<evidence type="ECO:0000256" key="2">
    <source>
        <dbReference type="SAM" id="MobiDB-lite"/>
    </source>
</evidence>
<dbReference type="GO" id="GO:0003677">
    <property type="term" value="F:DNA binding"/>
    <property type="evidence" value="ECO:0007669"/>
    <property type="project" value="UniProtKB-KW"/>
</dbReference>